<protein>
    <submittedName>
        <fullName evidence="2">Uncharacterized protein</fullName>
    </submittedName>
</protein>
<dbReference type="EMBL" id="GL732525">
    <property type="protein sequence ID" value="EFX88595.1"/>
    <property type="molecule type" value="Genomic_DNA"/>
</dbReference>
<reference evidence="2 3" key="1">
    <citation type="journal article" date="2011" name="Science">
        <title>The ecoresponsive genome of Daphnia pulex.</title>
        <authorList>
            <person name="Colbourne J.K."/>
            <person name="Pfrender M.E."/>
            <person name="Gilbert D."/>
            <person name="Thomas W.K."/>
            <person name="Tucker A."/>
            <person name="Oakley T.H."/>
            <person name="Tokishita S."/>
            <person name="Aerts A."/>
            <person name="Arnold G.J."/>
            <person name="Basu M.K."/>
            <person name="Bauer D.J."/>
            <person name="Caceres C.E."/>
            <person name="Carmel L."/>
            <person name="Casola C."/>
            <person name="Choi J.H."/>
            <person name="Detter J.C."/>
            <person name="Dong Q."/>
            <person name="Dusheyko S."/>
            <person name="Eads B.D."/>
            <person name="Frohlich T."/>
            <person name="Geiler-Samerotte K.A."/>
            <person name="Gerlach D."/>
            <person name="Hatcher P."/>
            <person name="Jogdeo S."/>
            <person name="Krijgsveld J."/>
            <person name="Kriventseva E.V."/>
            <person name="Kultz D."/>
            <person name="Laforsch C."/>
            <person name="Lindquist E."/>
            <person name="Lopez J."/>
            <person name="Manak J.R."/>
            <person name="Muller J."/>
            <person name="Pangilinan J."/>
            <person name="Patwardhan R.P."/>
            <person name="Pitluck S."/>
            <person name="Pritham E.J."/>
            <person name="Rechtsteiner A."/>
            <person name="Rho M."/>
            <person name="Rogozin I.B."/>
            <person name="Sakarya O."/>
            <person name="Salamov A."/>
            <person name="Schaack S."/>
            <person name="Shapiro H."/>
            <person name="Shiga Y."/>
            <person name="Skalitzky C."/>
            <person name="Smith Z."/>
            <person name="Souvorov A."/>
            <person name="Sung W."/>
            <person name="Tang Z."/>
            <person name="Tsuchiya D."/>
            <person name="Tu H."/>
            <person name="Vos H."/>
            <person name="Wang M."/>
            <person name="Wolf Y.I."/>
            <person name="Yamagata H."/>
            <person name="Yamada T."/>
            <person name="Ye Y."/>
            <person name="Shaw J.R."/>
            <person name="Andrews J."/>
            <person name="Crease T.J."/>
            <person name="Tang H."/>
            <person name="Lucas S.M."/>
            <person name="Robertson H.M."/>
            <person name="Bork P."/>
            <person name="Koonin E.V."/>
            <person name="Zdobnov E.M."/>
            <person name="Grigoriev I.V."/>
            <person name="Lynch M."/>
            <person name="Boore J.L."/>
        </authorList>
    </citation>
    <scope>NUCLEOTIDE SEQUENCE [LARGE SCALE GENOMIC DNA]</scope>
</reference>
<evidence type="ECO:0000313" key="2">
    <source>
        <dbReference type="EMBL" id="EFX88595.1"/>
    </source>
</evidence>
<feature type="chain" id="PRO_5003240370" evidence="1">
    <location>
        <begin position="19"/>
        <end position="81"/>
    </location>
</feature>
<sequence>MPFFPFFISNSYCVQTLAFFVALFFDGEEGGYVIRKTTPPGLIINDTHPTQKSGLYIYIQPTLCVYSIYEDMGDTTTHWNG</sequence>
<proteinExistence type="predicted"/>
<gene>
    <name evidence="2" type="ORF">DAPPUDRAFT_304595</name>
</gene>
<name>E9FVQ6_DAPPU</name>
<evidence type="ECO:0000256" key="1">
    <source>
        <dbReference type="SAM" id="SignalP"/>
    </source>
</evidence>
<dbReference type="InParanoid" id="E9FVQ6"/>
<dbReference type="HOGENOM" id="CLU_2576264_0_0_1"/>
<feature type="signal peptide" evidence="1">
    <location>
        <begin position="1"/>
        <end position="18"/>
    </location>
</feature>
<keyword evidence="1" id="KW-0732">Signal</keyword>
<accession>E9FVQ6</accession>
<dbReference type="Proteomes" id="UP000000305">
    <property type="component" value="Unassembled WGS sequence"/>
</dbReference>
<keyword evidence="3" id="KW-1185">Reference proteome</keyword>
<organism evidence="2 3">
    <name type="scientific">Daphnia pulex</name>
    <name type="common">Water flea</name>
    <dbReference type="NCBI Taxonomy" id="6669"/>
    <lineage>
        <taxon>Eukaryota</taxon>
        <taxon>Metazoa</taxon>
        <taxon>Ecdysozoa</taxon>
        <taxon>Arthropoda</taxon>
        <taxon>Crustacea</taxon>
        <taxon>Branchiopoda</taxon>
        <taxon>Diplostraca</taxon>
        <taxon>Cladocera</taxon>
        <taxon>Anomopoda</taxon>
        <taxon>Daphniidae</taxon>
        <taxon>Daphnia</taxon>
    </lineage>
</organism>
<dbReference type="AlphaFoldDB" id="E9FVQ6"/>
<evidence type="ECO:0000313" key="3">
    <source>
        <dbReference type="Proteomes" id="UP000000305"/>
    </source>
</evidence>
<dbReference type="KEGG" id="dpx:DAPPUDRAFT_304595"/>